<organism evidence="2 3">
    <name type="scientific">Paspalum notatum var. saurae</name>
    <dbReference type="NCBI Taxonomy" id="547442"/>
    <lineage>
        <taxon>Eukaryota</taxon>
        <taxon>Viridiplantae</taxon>
        <taxon>Streptophyta</taxon>
        <taxon>Embryophyta</taxon>
        <taxon>Tracheophyta</taxon>
        <taxon>Spermatophyta</taxon>
        <taxon>Magnoliopsida</taxon>
        <taxon>Liliopsida</taxon>
        <taxon>Poales</taxon>
        <taxon>Poaceae</taxon>
        <taxon>PACMAD clade</taxon>
        <taxon>Panicoideae</taxon>
        <taxon>Andropogonodae</taxon>
        <taxon>Paspaleae</taxon>
        <taxon>Paspalinae</taxon>
        <taxon>Paspalum</taxon>
    </lineage>
</organism>
<feature type="compositionally biased region" description="Acidic residues" evidence="1">
    <location>
        <begin position="1"/>
        <end position="26"/>
    </location>
</feature>
<gene>
    <name evidence="2" type="ORF">U9M48_027146</name>
</gene>
<reference evidence="2 3" key="1">
    <citation type="submission" date="2024-02" db="EMBL/GenBank/DDBJ databases">
        <title>High-quality chromosome-scale genome assembly of Pensacola bahiagrass (Paspalum notatum Flugge var. saurae).</title>
        <authorList>
            <person name="Vega J.M."/>
            <person name="Podio M."/>
            <person name="Orjuela J."/>
            <person name="Siena L.A."/>
            <person name="Pessino S.C."/>
            <person name="Combes M.C."/>
            <person name="Mariac C."/>
            <person name="Albertini E."/>
            <person name="Pupilli F."/>
            <person name="Ortiz J.P.A."/>
            <person name="Leblanc O."/>
        </authorList>
    </citation>
    <scope>NUCLEOTIDE SEQUENCE [LARGE SCALE GENOMIC DNA]</scope>
    <source>
        <strain evidence="2">R1</strain>
        <tissue evidence="2">Leaf</tissue>
    </source>
</reference>
<dbReference type="EMBL" id="CP144750">
    <property type="protein sequence ID" value="WVZ79581.1"/>
    <property type="molecule type" value="Genomic_DNA"/>
</dbReference>
<keyword evidence="3" id="KW-1185">Reference proteome</keyword>
<evidence type="ECO:0000313" key="2">
    <source>
        <dbReference type="EMBL" id="WVZ79581.1"/>
    </source>
</evidence>
<evidence type="ECO:0000313" key="3">
    <source>
        <dbReference type="Proteomes" id="UP001341281"/>
    </source>
</evidence>
<proteinExistence type="predicted"/>
<evidence type="ECO:0000256" key="1">
    <source>
        <dbReference type="SAM" id="MobiDB-lite"/>
    </source>
</evidence>
<protein>
    <submittedName>
        <fullName evidence="2">Uncharacterized protein</fullName>
    </submittedName>
</protein>
<sequence length="61" mass="6867">MVHDDNGDDCDDDSGDNGNENGDDDDKVGPEVYKAYVPPVNLPVKMEFRYEIEVPLYSDMI</sequence>
<name>A0AAQ3WZR2_PASNO</name>
<dbReference type="AlphaFoldDB" id="A0AAQ3WZR2"/>
<accession>A0AAQ3WZR2</accession>
<feature type="region of interest" description="Disordered" evidence="1">
    <location>
        <begin position="1"/>
        <end position="31"/>
    </location>
</feature>
<dbReference type="Proteomes" id="UP001341281">
    <property type="component" value="Chromosome 06"/>
</dbReference>